<comment type="caution">
    <text evidence="1">The sequence shown here is derived from an EMBL/GenBank/DDBJ whole genome shotgun (WGS) entry which is preliminary data.</text>
</comment>
<dbReference type="EMBL" id="JAEKJA010000006">
    <property type="protein sequence ID" value="MBJ3775858.1"/>
    <property type="molecule type" value="Genomic_DNA"/>
</dbReference>
<evidence type="ECO:0000313" key="2">
    <source>
        <dbReference type="Proteomes" id="UP000609531"/>
    </source>
</evidence>
<reference evidence="1" key="1">
    <citation type="submission" date="2020-12" db="EMBL/GenBank/DDBJ databases">
        <title>Bacterial taxonomy.</title>
        <authorList>
            <person name="Pan X."/>
        </authorList>
    </citation>
    <scope>NUCLEOTIDE SEQUENCE</scope>
    <source>
        <strain evidence="1">B2012</strain>
    </source>
</reference>
<keyword evidence="2" id="KW-1185">Reference proteome</keyword>
<organism evidence="1 2">
    <name type="scientific">Acuticoccus mangrovi</name>
    <dbReference type="NCBI Taxonomy" id="2796142"/>
    <lineage>
        <taxon>Bacteria</taxon>
        <taxon>Pseudomonadati</taxon>
        <taxon>Pseudomonadota</taxon>
        <taxon>Alphaproteobacteria</taxon>
        <taxon>Hyphomicrobiales</taxon>
        <taxon>Amorphaceae</taxon>
        <taxon>Acuticoccus</taxon>
    </lineage>
</organism>
<name>A0A934MFV1_9HYPH</name>
<dbReference type="RefSeq" id="WP_198881751.1">
    <property type="nucleotide sequence ID" value="NZ_JAEKJA010000006.1"/>
</dbReference>
<sequence length="102" mass="10904">MTDTADLIAELAIRLEALLDTLTPGWVRRGRRGYLAPQPSGDLGSWQIEVSGSDRGKWVRYSQASDRPGRSCMGGGPLGLVAYALSGEATWSAGSRRVRLGA</sequence>
<protein>
    <submittedName>
        <fullName evidence="1">Uncharacterized protein</fullName>
    </submittedName>
</protein>
<gene>
    <name evidence="1" type="ORF">JCR33_09185</name>
</gene>
<proteinExistence type="predicted"/>
<dbReference type="AlphaFoldDB" id="A0A934MFV1"/>
<dbReference type="Proteomes" id="UP000609531">
    <property type="component" value="Unassembled WGS sequence"/>
</dbReference>
<accession>A0A934MFV1</accession>
<evidence type="ECO:0000313" key="1">
    <source>
        <dbReference type="EMBL" id="MBJ3775858.1"/>
    </source>
</evidence>